<keyword evidence="2" id="KW-1185">Reference proteome</keyword>
<reference evidence="1" key="2">
    <citation type="submission" date="2020-11" db="EMBL/GenBank/DDBJ databases">
        <authorList>
            <person name="McCartney M.A."/>
            <person name="Auch B."/>
            <person name="Kono T."/>
            <person name="Mallez S."/>
            <person name="Becker A."/>
            <person name="Gohl D.M."/>
            <person name="Silverstein K.A.T."/>
            <person name="Koren S."/>
            <person name="Bechman K.B."/>
            <person name="Herman A."/>
            <person name="Abrahante J.E."/>
            <person name="Garbe J."/>
        </authorList>
    </citation>
    <scope>NUCLEOTIDE SEQUENCE</scope>
    <source>
        <strain evidence="1">Duluth1</strain>
        <tissue evidence="1">Whole animal</tissue>
    </source>
</reference>
<dbReference type="AlphaFoldDB" id="A0A9D4DGA9"/>
<evidence type="ECO:0000313" key="1">
    <source>
        <dbReference type="EMBL" id="KAH3747049.1"/>
    </source>
</evidence>
<gene>
    <name evidence="1" type="ORF">DPMN_181470</name>
</gene>
<comment type="caution">
    <text evidence="1">The sequence shown here is derived from an EMBL/GenBank/DDBJ whole genome shotgun (WGS) entry which is preliminary data.</text>
</comment>
<dbReference type="EMBL" id="JAIWYP010000010">
    <property type="protein sequence ID" value="KAH3747049.1"/>
    <property type="molecule type" value="Genomic_DNA"/>
</dbReference>
<evidence type="ECO:0000313" key="2">
    <source>
        <dbReference type="Proteomes" id="UP000828390"/>
    </source>
</evidence>
<protein>
    <submittedName>
        <fullName evidence="1">Uncharacterized protein</fullName>
    </submittedName>
</protein>
<reference evidence="1" key="1">
    <citation type="journal article" date="2019" name="bioRxiv">
        <title>The Genome of the Zebra Mussel, Dreissena polymorpha: A Resource for Invasive Species Research.</title>
        <authorList>
            <person name="McCartney M.A."/>
            <person name="Auch B."/>
            <person name="Kono T."/>
            <person name="Mallez S."/>
            <person name="Zhang Y."/>
            <person name="Obille A."/>
            <person name="Becker A."/>
            <person name="Abrahante J.E."/>
            <person name="Garbe J."/>
            <person name="Badalamenti J.P."/>
            <person name="Herman A."/>
            <person name="Mangelson H."/>
            <person name="Liachko I."/>
            <person name="Sullivan S."/>
            <person name="Sone E.D."/>
            <person name="Koren S."/>
            <person name="Silverstein K.A.T."/>
            <person name="Beckman K.B."/>
            <person name="Gohl D.M."/>
        </authorList>
    </citation>
    <scope>NUCLEOTIDE SEQUENCE</scope>
    <source>
        <strain evidence="1">Duluth1</strain>
        <tissue evidence="1">Whole animal</tissue>
    </source>
</reference>
<organism evidence="1 2">
    <name type="scientific">Dreissena polymorpha</name>
    <name type="common">Zebra mussel</name>
    <name type="synonym">Mytilus polymorpha</name>
    <dbReference type="NCBI Taxonomy" id="45954"/>
    <lineage>
        <taxon>Eukaryota</taxon>
        <taxon>Metazoa</taxon>
        <taxon>Spiralia</taxon>
        <taxon>Lophotrochozoa</taxon>
        <taxon>Mollusca</taxon>
        <taxon>Bivalvia</taxon>
        <taxon>Autobranchia</taxon>
        <taxon>Heteroconchia</taxon>
        <taxon>Euheterodonta</taxon>
        <taxon>Imparidentia</taxon>
        <taxon>Neoheterodontei</taxon>
        <taxon>Myida</taxon>
        <taxon>Dreissenoidea</taxon>
        <taxon>Dreissenidae</taxon>
        <taxon>Dreissena</taxon>
    </lineage>
</organism>
<name>A0A9D4DGA9_DREPO</name>
<sequence>MQQDMLAKLRQLGPYTFFITGSAAEFHWIEVIQVVAKQYGKHLTDQEVEYMDWNT</sequence>
<proteinExistence type="predicted"/>
<accession>A0A9D4DGA9</accession>
<dbReference type="Proteomes" id="UP000828390">
    <property type="component" value="Unassembled WGS sequence"/>
</dbReference>